<name>A0A2U2MQG8_9BIFI</name>
<dbReference type="OrthoDB" id="3230357at2"/>
<reference evidence="1 2" key="1">
    <citation type="journal article" date="2018" name="Int. J. Syst. Evol. Microbiol.">
        <title>Bifidobacterium catulorum sp. nov., a novel taxon from the faeces of the baby common marmoset (Callithrix jacchus).</title>
        <authorList>
            <person name="Modesto M."/>
            <person name="Michelini S."/>
            <person name="Oki K."/>
            <person name="Biavati B."/>
            <person name="Watanabe K."/>
            <person name="Mattarelli P."/>
        </authorList>
    </citation>
    <scope>NUCLEOTIDE SEQUENCE [LARGE SCALE GENOMIC DNA]</scope>
    <source>
        <strain evidence="1 2">MRM 8.19</strain>
    </source>
</reference>
<accession>A0A2U2MQG8</accession>
<dbReference type="EMBL" id="QFFN01000040">
    <property type="protein sequence ID" value="PWG59083.1"/>
    <property type="molecule type" value="Genomic_DNA"/>
</dbReference>
<gene>
    <name evidence="1" type="ORF">DF200_09465</name>
</gene>
<evidence type="ECO:0000313" key="1">
    <source>
        <dbReference type="EMBL" id="PWG59083.1"/>
    </source>
</evidence>
<comment type="caution">
    <text evidence="1">The sequence shown here is derived from an EMBL/GenBank/DDBJ whole genome shotgun (WGS) entry which is preliminary data.</text>
</comment>
<dbReference type="RefSeq" id="WP_146192064.1">
    <property type="nucleotide sequence ID" value="NZ_QFFN01000040.1"/>
</dbReference>
<sequence>MNEALNMNDLASLRERFPLPEQIVKLSDDEYVGKTLQKGPKSGQIWLLDDGERAEYALVLVPGECDDRAVVVTAMSNDVTLQTDDSVVITDTPMGMPMVIWPSLTTVVPVRLLKVPCGELSEQVVRHAIDDELEPMPGVEKGRLSLTERRVTAISEFRWRAVLFIRWHEMLEKLPALHQEDAAEGFSVADKRKLFDAVMDLGHSAQEAAAVLNGSLELGVDERKRLIDAGLPDSLVNQGMSLPDDLLVEVEQPLWRRAADRIAEQEHADGRMELAKRAKVENFQLAARHGGDGRSRWAKVLHKVSKSEDSKE</sequence>
<protein>
    <submittedName>
        <fullName evidence="1">Uncharacterized protein</fullName>
    </submittedName>
</protein>
<proteinExistence type="predicted"/>
<organism evidence="1 2">
    <name type="scientific">Bifidobacterium catulorum</name>
    <dbReference type="NCBI Taxonomy" id="1630173"/>
    <lineage>
        <taxon>Bacteria</taxon>
        <taxon>Bacillati</taxon>
        <taxon>Actinomycetota</taxon>
        <taxon>Actinomycetes</taxon>
        <taxon>Bifidobacteriales</taxon>
        <taxon>Bifidobacteriaceae</taxon>
        <taxon>Bifidobacterium</taxon>
    </lineage>
</organism>
<dbReference type="Proteomes" id="UP000245753">
    <property type="component" value="Unassembled WGS sequence"/>
</dbReference>
<keyword evidence="2" id="KW-1185">Reference proteome</keyword>
<evidence type="ECO:0000313" key="2">
    <source>
        <dbReference type="Proteomes" id="UP000245753"/>
    </source>
</evidence>
<dbReference type="AlphaFoldDB" id="A0A2U2MQG8"/>